<name>A0ABW6T2F6_9ACTN</name>
<sequence length="198" mass="21267">MTETPQTGRTTRTRAATTPRPTTKKQPAVEKPASKRTTTTATRTAATRAAAGTRAAATRTTRTAATRARAARAASTPTPMPTPITQGQHDGHNGEFTLNLPMVSLQFHRPQMPHVEMPHMSRQEVGHAVDVARSFLPPPERVIYYGGLGALAVLGVLEWPVAAAIGVGTMLAQRGRTEESKAWSRARTPAMRSARTRG</sequence>
<feature type="compositionally biased region" description="Low complexity" evidence="1">
    <location>
        <begin position="1"/>
        <end position="26"/>
    </location>
</feature>
<evidence type="ECO:0000313" key="3">
    <source>
        <dbReference type="EMBL" id="MFF3671454.1"/>
    </source>
</evidence>
<dbReference type="Proteomes" id="UP001602013">
    <property type="component" value="Unassembled WGS sequence"/>
</dbReference>
<dbReference type="RefSeq" id="WP_387417632.1">
    <property type="nucleotide sequence ID" value="NZ_JBIASD010000047.1"/>
</dbReference>
<feature type="region of interest" description="Disordered" evidence="1">
    <location>
        <begin position="174"/>
        <end position="198"/>
    </location>
</feature>
<evidence type="ECO:0000256" key="1">
    <source>
        <dbReference type="SAM" id="MobiDB-lite"/>
    </source>
</evidence>
<keyword evidence="4" id="KW-1185">Reference proteome</keyword>
<proteinExistence type="predicted"/>
<dbReference type="EMBL" id="JBIASD010000047">
    <property type="protein sequence ID" value="MFF3671454.1"/>
    <property type="molecule type" value="Genomic_DNA"/>
</dbReference>
<evidence type="ECO:0000313" key="4">
    <source>
        <dbReference type="Proteomes" id="UP001602013"/>
    </source>
</evidence>
<accession>A0ABW6T2F6</accession>
<organism evidence="3 4">
    <name type="scientific">Microtetraspora malaysiensis</name>
    <dbReference type="NCBI Taxonomy" id="161358"/>
    <lineage>
        <taxon>Bacteria</taxon>
        <taxon>Bacillati</taxon>
        <taxon>Actinomycetota</taxon>
        <taxon>Actinomycetes</taxon>
        <taxon>Streptosporangiales</taxon>
        <taxon>Streptosporangiaceae</taxon>
        <taxon>Microtetraspora</taxon>
    </lineage>
</organism>
<comment type="caution">
    <text evidence="3">The sequence shown here is derived from an EMBL/GenBank/DDBJ whole genome shotgun (WGS) entry which is preliminary data.</text>
</comment>
<feature type="compositionally biased region" description="Low complexity" evidence="1">
    <location>
        <begin position="36"/>
        <end position="74"/>
    </location>
</feature>
<reference evidence="3 4" key="1">
    <citation type="submission" date="2024-10" db="EMBL/GenBank/DDBJ databases">
        <title>The Natural Products Discovery Center: Release of the First 8490 Sequenced Strains for Exploring Actinobacteria Biosynthetic Diversity.</title>
        <authorList>
            <person name="Kalkreuter E."/>
            <person name="Kautsar S.A."/>
            <person name="Yang D."/>
            <person name="Bader C.D."/>
            <person name="Teijaro C.N."/>
            <person name="Fluegel L."/>
            <person name="Davis C.M."/>
            <person name="Simpson J.R."/>
            <person name="Lauterbach L."/>
            <person name="Steele A.D."/>
            <person name="Gui C."/>
            <person name="Meng S."/>
            <person name="Li G."/>
            <person name="Viehrig K."/>
            <person name="Ye F."/>
            <person name="Su P."/>
            <person name="Kiefer A.F."/>
            <person name="Nichols A."/>
            <person name="Cepeda A.J."/>
            <person name="Yan W."/>
            <person name="Fan B."/>
            <person name="Jiang Y."/>
            <person name="Adhikari A."/>
            <person name="Zheng C.-J."/>
            <person name="Schuster L."/>
            <person name="Cowan T.M."/>
            <person name="Smanski M.J."/>
            <person name="Chevrette M.G."/>
            <person name="De Carvalho L.P.S."/>
            <person name="Shen B."/>
        </authorList>
    </citation>
    <scope>NUCLEOTIDE SEQUENCE [LARGE SCALE GENOMIC DNA]</scope>
    <source>
        <strain evidence="3 4">NPDC002173</strain>
    </source>
</reference>
<protein>
    <submittedName>
        <fullName evidence="3">Uncharacterized protein</fullName>
    </submittedName>
</protein>
<keyword evidence="2" id="KW-0472">Membrane</keyword>
<keyword evidence="2" id="KW-0812">Transmembrane</keyword>
<feature type="region of interest" description="Disordered" evidence="1">
    <location>
        <begin position="1"/>
        <end position="90"/>
    </location>
</feature>
<evidence type="ECO:0000256" key="2">
    <source>
        <dbReference type="SAM" id="Phobius"/>
    </source>
</evidence>
<keyword evidence="2" id="KW-1133">Transmembrane helix</keyword>
<feature type="transmembrane region" description="Helical" evidence="2">
    <location>
        <begin position="142"/>
        <end position="171"/>
    </location>
</feature>
<gene>
    <name evidence="3" type="ORF">ACFYXI_38315</name>
</gene>